<dbReference type="PANTHER" id="PTHR48081">
    <property type="entry name" value="AB HYDROLASE SUPERFAMILY PROTEIN C4A8.06C"/>
    <property type="match status" value="1"/>
</dbReference>
<dbReference type="SUPFAM" id="SSF53474">
    <property type="entry name" value="alpha/beta-Hydrolases"/>
    <property type="match status" value="1"/>
</dbReference>
<protein>
    <submittedName>
        <fullName evidence="3">Related to esterase/lipase</fullName>
    </submittedName>
</protein>
<dbReference type="PANTHER" id="PTHR48081:SF3">
    <property type="entry name" value="ALPHA_BETA HYDROLASE FOLD-3 DOMAIN-CONTAINING PROTEIN"/>
    <property type="match status" value="1"/>
</dbReference>
<dbReference type="Gene3D" id="3.40.50.1820">
    <property type="entry name" value="alpha/beta hydrolase"/>
    <property type="match status" value="1"/>
</dbReference>
<name>A0A1L7XUZ4_9HELO</name>
<accession>A0A1L7XUZ4</accession>
<dbReference type="GO" id="GO:0016787">
    <property type="term" value="F:hydrolase activity"/>
    <property type="evidence" value="ECO:0007669"/>
    <property type="project" value="UniProtKB-KW"/>
</dbReference>
<dbReference type="Proteomes" id="UP000184330">
    <property type="component" value="Unassembled WGS sequence"/>
</dbReference>
<dbReference type="InterPro" id="IPR050300">
    <property type="entry name" value="GDXG_lipolytic_enzyme"/>
</dbReference>
<dbReference type="InterPro" id="IPR029058">
    <property type="entry name" value="AB_hydrolase_fold"/>
</dbReference>
<keyword evidence="4" id="KW-1185">Reference proteome</keyword>
<evidence type="ECO:0000256" key="1">
    <source>
        <dbReference type="ARBA" id="ARBA00022801"/>
    </source>
</evidence>
<evidence type="ECO:0000259" key="2">
    <source>
        <dbReference type="Pfam" id="PF07859"/>
    </source>
</evidence>
<dbReference type="InterPro" id="IPR013094">
    <property type="entry name" value="AB_hydrolase_3"/>
</dbReference>
<dbReference type="EMBL" id="FJOG01000060">
    <property type="protein sequence ID" value="CZR68856.1"/>
    <property type="molecule type" value="Genomic_DNA"/>
</dbReference>
<dbReference type="STRING" id="576137.A0A1L7XUZ4"/>
<dbReference type="Pfam" id="PF07859">
    <property type="entry name" value="Abhydrolase_3"/>
    <property type="match status" value="1"/>
</dbReference>
<dbReference type="OrthoDB" id="408631at2759"/>
<dbReference type="AlphaFoldDB" id="A0A1L7XUZ4"/>
<keyword evidence="1" id="KW-0378">Hydrolase</keyword>
<sequence>MSFLTYIRLKAVATVLRFGISAIPTPKTDGVLQIPSRDDGRTIKVYVYKPSNPQPGPPPVLLNFHGSGFIFPLHGSDQVYCRRIAENTPYTVLDCAYRLGPEYPFPASTNDVEDAIKYVLSRPEEYDLTHVSIGGFSAGANMSLALSGHVFPAKTFRSVLAFYPPTDVSVDPYKRVQPEPAPTNVPPWIVSLFNECYFRGHDPKQPLLSPMFIDAAKFPDNILVITCGQDPLAFEGEELAKKLKDGKRHVVSKRMPGVGHAWDKQVEAGSVAEKKRDEAYALAIEMLKR</sequence>
<feature type="domain" description="Alpha/beta hydrolase fold-3" evidence="2">
    <location>
        <begin position="61"/>
        <end position="262"/>
    </location>
</feature>
<gene>
    <name evidence="3" type="ORF">PAC_18756</name>
</gene>
<organism evidence="3 4">
    <name type="scientific">Phialocephala subalpina</name>
    <dbReference type="NCBI Taxonomy" id="576137"/>
    <lineage>
        <taxon>Eukaryota</taxon>
        <taxon>Fungi</taxon>
        <taxon>Dikarya</taxon>
        <taxon>Ascomycota</taxon>
        <taxon>Pezizomycotina</taxon>
        <taxon>Leotiomycetes</taxon>
        <taxon>Helotiales</taxon>
        <taxon>Mollisiaceae</taxon>
        <taxon>Phialocephala</taxon>
        <taxon>Phialocephala fortinii species complex</taxon>
    </lineage>
</organism>
<evidence type="ECO:0000313" key="3">
    <source>
        <dbReference type="EMBL" id="CZR68856.1"/>
    </source>
</evidence>
<proteinExistence type="predicted"/>
<reference evidence="3 4" key="1">
    <citation type="submission" date="2016-03" db="EMBL/GenBank/DDBJ databases">
        <authorList>
            <person name="Ploux O."/>
        </authorList>
    </citation>
    <scope>NUCLEOTIDE SEQUENCE [LARGE SCALE GENOMIC DNA]</scope>
    <source>
        <strain evidence="3 4">UAMH 11012</strain>
    </source>
</reference>
<evidence type="ECO:0000313" key="4">
    <source>
        <dbReference type="Proteomes" id="UP000184330"/>
    </source>
</evidence>